<proteinExistence type="predicted"/>
<keyword evidence="3" id="KW-1185">Reference proteome</keyword>
<reference evidence="2 3" key="1">
    <citation type="journal article" date="2016" name="Genome Announc.">
        <title>Whole-Genome Sequence of Rummeliibacillus stabekisii Strain PP9 Isolated from Antarctic Soil.</title>
        <authorList>
            <person name="da Mota F.F."/>
            <person name="Vollu R.E."/>
            <person name="Jurelevicius D."/>
            <person name="Seldin L."/>
        </authorList>
    </citation>
    <scope>NUCLEOTIDE SEQUENCE [LARGE SCALE GENOMIC DNA]</scope>
    <source>
        <strain evidence="2 3">PP9</strain>
    </source>
</reference>
<feature type="region of interest" description="Disordered" evidence="1">
    <location>
        <begin position="1"/>
        <end position="21"/>
    </location>
</feature>
<dbReference type="Proteomes" id="UP000076021">
    <property type="component" value="Chromosome"/>
</dbReference>
<evidence type="ECO:0000313" key="3">
    <source>
        <dbReference type="Proteomes" id="UP000076021"/>
    </source>
</evidence>
<dbReference type="EMBL" id="CP014806">
    <property type="protein sequence ID" value="AMW99971.1"/>
    <property type="molecule type" value="Genomic_DNA"/>
</dbReference>
<evidence type="ECO:0000256" key="1">
    <source>
        <dbReference type="SAM" id="MobiDB-lite"/>
    </source>
</evidence>
<name>A0A143HFF6_9BACL</name>
<dbReference type="KEGG" id="rst:ATY39_11395"/>
<dbReference type="AlphaFoldDB" id="A0A143HFF6"/>
<gene>
    <name evidence="2" type="ORF">ATY39_11395</name>
</gene>
<organism evidence="2 3">
    <name type="scientific">Rummeliibacillus stabekisii</name>
    <dbReference type="NCBI Taxonomy" id="241244"/>
    <lineage>
        <taxon>Bacteria</taxon>
        <taxon>Bacillati</taxon>
        <taxon>Bacillota</taxon>
        <taxon>Bacilli</taxon>
        <taxon>Bacillales</taxon>
        <taxon>Caryophanaceae</taxon>
        <taxon>Rummeliibacillus</taxon>
    </lineage>
</organism>
<protein>
    <submittedName>
        <fullName evidence="2">Uncharacterized protein</fullName>
    </submittedName>
</protein>
<reference evidence="3" key="2">
    <citation type="submission" date="2016-03" db="EMBL/GenBank/DDBJ databases">
        <authorList>
            <person name="Ploux O."/>
        </authorList>
    </citation>
    <scope>NUCLEOTIDE SEQUENCE [LARGE SCALE GENOMIC DNA]</scope>
    <source>
        <strain evidence="3">PP9</strain>
    </source>
</reference>
<evidence type="ECO:0000313" key="2">
    <source>
        <dbReference type="EMBL" id="AMW99971.1"/>
    </source>
</evidence>
<sequence>MAKHSDTSWKQDHPSTLFGNSVQKADRMLKIAKSHPEEIAVEHAFDQIAHSENAKKNAEEYGEHLDMVELNAKQLELIKKDLEQVQKMIKE</sequence>
<feature type="compositionally biased region" description="Basic and acidic residues" evidence="1">
    <location>
        <begin position="1"/>
        <end position="13"/>
    </location>
</feature>
<dbReference type="OrthoDB" id="2932110at2"/>
<accession>A0A143HFF6</accession>
<dbReference type="RefSeq" id="WP_066789863.1">
    <property type="nucleotide sequence ID" value="NZ_BJVD01000008.1"/>
</dbReference>